<name>A0ABQ9X7L8_9EUKA</name>
<feature type="region of interest" description="Disordered" evidence="1">
    <location>
        <begin position="363"/>
        <end position="385"/>
    </location>
</feature>
<accession>A0ABQ9X7L8</accession>
<comment type="caution">
    <text evidence="2">The sequence shown here is derived from an EMBL/GenBank/DDBJ whole genome shotgun (WGS) entry which is preliminary data.</text>
</comment>
<gene>
    <name evidence="2" type="ORF">BLNAU_17301</name>
</gene>
<evidence type="ECO:0000313" key="2">
    <source>
        <dbReference type="EMBL" id="KAK2947782.1"/>
    </source>
</evidence>
<organism evidence="2 3">
    <name type="scientific">Blattamonas nauphoetae</name>
    <dbReference type="NCBI Taxonomy" id="2049346"/>
    <lineage>
        <taxon>Eukaryota</taxon>
        <taxon>Metamonada</taxon>
        <taxon>Preaxostyla</taxon>
        <taxon>Oxymonadida</taxon>
        <taxon>Blattamonas</taxon>
    </lineage>
</organism>
<protein>
    <recommendedName>
        <fullName evidence="4">dUTPase-like domain-containing protein</fullName>
    </recommendedName>
</protein>
<proteinExistence type="predicted"/>
<keyword evidence="3" id="KW-1185">Reference proteome</keyword>
<evidence type="ECO:0008006" key="4">
    <source>
        <dbReference type="Google" id="ProtNLM"/>
    </source>
</evidence>
<sequence>MAEVSQSSFHASLLSTFSDETEPKVSESSLLSSFYILSDFEGTHQVPTQLMAFPQLLFTDPAHFTIDCSTITHSAIHLPSKQCNDASSIVLGDPITKRTASVTMTIHTLPIPTGTESYNHLVSSVDSERLNNLSPSLHPNSMSKSRSVATASVPSPLVTLPPLLFTDPSHFIINGTSITRSEVDLGIFGFARHSSALLRDPIDNGIVSITLALLSLININDQAGGIRFGLLKSIAPVPKLGEFIGYEVKVQLFVNGRSGRSFVSGLPPSVRIGFSVLLKKHRSESTESSNKRNQLQYFNTYQNSQHSLHFPRWNRRPFLRQSKDRPRNYRRCLKSMKMCGSPANEVEHATMSGKGLMDVLSPRKHGKTTMDDWHKPTLNNPDNGI</sequence>
<evidence type="ECO:0000256" key="1">
    <source>
        <dbReference type="SAM" id="MobiDB-lite"/>
    </source>
</evidence>
<dbReference type="Proteomes" id="UP001281761">
    <property type="component" value="Unassembled WGS sequence"/>
</dbReference>
<evidence type="ECO:0000313" key="3">
    <source>
        <dbReference type="Proteomes" id="UP001281761"/>
    </source>
</evidence>
<reference evidence="2 3" key="1">
    <citation type="journal article" date="2022" name="bioRxiv">
        <title>Genomics of Preaxostyla Flagellates Illuminates Evolutionary Transitions and the Path Towards Mitochondrial Loss.</title>
        <authorList>
            <person name="Novak L.V.F."/>
            <person name="Treitli S.C."/>
            <person name="Pyrih J."/>
            <person name="Halakuc P."/>
            <person name="Pipaliya S.V."/>
            <person name="Vacek V."/>
            <person name="Brzon O."/>
            <person name="Soukal P."/>
            <person name="Eme L."/>
            <person name="Dacks J.B."/>
            <person name="Karnkowska A."/>
            <person name="Elias M."/>
            <person name="Hampl V."/>
        </authorList>
    </citation>
    <scope>NUCLEOTIDE SEQUENCE [LARGE SCALE GENOMIC DNA]</scope>
    <source>
        <strain evidence="2">NAU3</strain>
        <tissue evidence="2">Gut</tissue>
    </source>
</reference>
<dbReference type="EMBL" id="JARBJD010000191">
    <property type="protein sequence ID" value="KAK2947782.1"/>
    <property type="molecule type" value="Genomic_DNA"/>
</dbReference>